<evidence type="ECO:0000313" key="3">
    <source>
        <dbReference type="Proteomes" id="UP001168146"/>
    </source>
</evidence>
<dbReference type="InterPro" id="IPR020850">
    <property type="entry name" value="GED_dom"/>
</dbReference>
<proteinExistence type="predicted"/>
<name>A0AAN6F6H2_9PEZI</name>
<evidence type="ECO:0000259" key="1">
    <source>
        <dbReference type="PROSITE" id="PS51388"/>
    </source>
</evidence>
<reference evidence="2" key="1">
    <citation type="submission" date="2021-12" db="EMBL/GenBank/DDBJ databases">
        <title>Black yeast isolated from Biological Soil Crust.</title>
        <authorList>
            <person name="Kurbessoian T."/>
        </authorList>
    </citation>
    <scope>NUCLEOTIDE SEQUENCE</scope>
    <source>
        <strain evidence="2">CCFEE 5208</strain>
    </source>
</reference>
<accession>A0AAN6F6H2</accession>
<dbReference type="EMBL" id="JASUXU010000159">
    <property type="protein sequence ID" value="KAK0303094.1"/>
    <property type="molecule type" value="Genomic_DNA"/>
</dbReference>
<dbReference type="PROSITE" id="PS51388">
    <property type="entry name" value="GED"/>
    <property type="match status" value="1"/>
</dbReference>
<sequence length="162" mass="18455">MSKALAELEVLIEDERHQPITYNHYYTDNVQKARQSDSQDLIKTIMRNAAEDDYGGALHVSNNSIDMQRLIKALQMRVIVDMDEQACAEARAGLNAYYKVPRKTFVDNVCKQVIEGHLLCSLPNLFSPEIVAGYSEADLTRIAAESKETLEKRKHLQELSHY</sequence>
<feature type="domain" description="GED" evidence="1">
    <location>
        <begin position="87"/>
        <end position="162"/>
    </location>
</feature>
<dbReference type="AlphaFoldDB" id="A0AAN6F6H2"/>
<gene>
    <name evidence="2" type="ORF">LTR82_017655</name>
</gene>
<dbReference type="Proteomes" id="UP001168146">
    <property type="component" value="Unassembled WGS sequence"/>
</dbReference>
<protein>
    <recommendedName>
        <fullName evidence="1">GED domain-containing protein</fullName>
    </recommendedName>
</protein>
<evidence type="ECO:0000313" key="2">
    <source>
        <dbReference type="EMBL" id="KAK0303094.1"/>
    </source>
</evidence>
<comment type="caution">
    <text evidence="2">The sequence shown here is derived from an EMBL/GenBank/DDBJ whole genome shotgun (WGS) entry which is preliminary data.</text>
</comment>
<organism evidence="2 3">
    <name type="scientific">Friedmanniomyces endolithicus</name>
    <dbReference type="NCBI Taxonomy" id="329885"/>
    <lineage>
        <taxon>Eukaryota</taxon>
        <taxon>Fungi</taxon>
        <taxon>Dikarya</taxon>
        <taxon>Ascomycota</taxon>
        <taxon>Pezizomycotina</taxon>
        <taxon>Dothideomycetes</taxon>
        <taxon>Dothideomycetidae</taxon>
        <taxon>Mycosphaerellales</taxon>
        <taxon>Teratosphaeriaceae</taxon>
        <taxon>Friedmanniomyces</taxon>
    </lineage>
</organism>